<sequence>MRYFTLTTLTAAVLLTACGSGAPKTQAQLLIGEWDQAEPVVISQNGSTLSLTDGELDFYKNGTSDSEGLLTFQDVPAQIAAYRIRSTANYVLNGSTLSETTTNLSVMPVDSNPDSLQMASGLTNMMGTVETSTLEIVSIDKDRLVLRDPKSDVVMTYNRD</sequence>
<dbReference type="Proteomes" id="UP001161391">
    <property type="component" value="Unassembled WGS sequence"/>
</dbReference>
<evidence type="ECO:0000313" key="2">
    <source>
        <dbReference type="Proteomes" id="UP001161391"/>
    </source>
</evidence>
<reference evidence="1" key="1">
    <citation type="journal article" date="2014" name="Int. J. Syst. Evol. Microbiol.">
        <title>Complete genome of a new Firmicutes species belonging to the dominant human colonic microbiota ('Ruminococcus bicirculans') reveals two chromosomes and a selective capacity to utilize plant glucans.</title>
        <authorList>
            <consortium name="NISC Comparative Sequencing Program"/>
            <person name="Wegmann U."/>
            <person name="Louis P."/>
            <person name="Goesmann A."/>
            <person name="Henrissat B."/>
            <person name="Duncan S.H."/>
            <person name="Flint H.J."/>
        </authorList>
    </citation>
    <scope>NUCLEOTIDE SEQUENCE</scope>
    <source>
        <strain evidence="1">NBRC 108219</strain>
    </source>
</reference>
<dbReference type="PROSITE" id="PS51257">
    <property type="entry name" value="PROKAR_LIPOPROTEIN"/>
    <property type="match status" value="1"/>
</dbReference>
<protein>
    <recommendedName>
        <fullName evidence="3">Lipocalin-like domain-containing protein</fullName>
    </recommendedName>
</protein>
<evidence type="ECO:0008006" key="3">
    <source>
        <dbReference type="Google" id="ProtNLM"/>
    </source>
</evidence>
<keyword evidence="2" id="KW-1185">Reference proteome</keyword>
<proteinExistence type="predicted"/>
<dbReference type="RefSeq" id="WP_284390991.1">
    <property type="nucleotide sequence ID" value="NZ_BSNK01000002.1"/>
</dbReference>
<gene>
    <name evidence="1" type="ORF">GCM10007853_23890</name>
</gene>
<comment type="caution">
    <text evidence="1">The sequence shown here is derived from an EMBL/GenBank/DDBJ whole genome shotgun (WGS) entry which is preliminary data.</text>
</comment>
<reference evidence="1" key="2">
    <citation type="submission" date="2023-01" db="EMBL/GenBank/DDBJ databases">
        <title>Draft genome sequence of Algimonas ampicilliniresistens strain NBRC 108219.</title>
        <authorList>
            <person name="Sun Q."/>
            <person name="Mori K."/>
        </authorList>
    </citation>
    <scope>NUCLEOTIDE SEQUENCE</scope>
    <source>
        <strain evidence="1">NBRC 108219</strain>
    </source>
</reference>
<evidence type="ECO:0000313" key="1">
    <source>
        <dbReference type="EMBL" id="GLQ24515.1"/>
    </source>
</evidence>
<dbReference type="EMBL" id="BSNK01000002">
    <property type="protein sequence ID" value="GLQ24515.1"/>
    <property type="molecule type" value="Genomic_DNA"/>
</dbReference>
<accession>A0ABQ5VCT9</accession>
<name>A0ABQ5VCT9_9PROT</name>
<organism evidence="1 2">
    <name type="scientific">Algimonas ampicilliniresistens</name>
    <dbReference type="NCBI Taxonomy" id="1298735"/>
    <lineage>
        <taxon>Bacteria</taxon>
        <taxon>Pseudomonadati</taxon>
        <taxon>Pseudomonadota</taxon>
        <taxon>Alphaproteobacteria</taxon>
        <taxon>Maricaulales</taxon>
        <taxon>Robiginitomaculaceae</taxon>
        <taxon>Algimonas</taxon>
    </lineage>
</organism>